<dbReference type="InterPro" id="IPR013762">
    <property type="entry name" value="Integrase-like_cat_sf"/>
</dbReference>
<organism evidence="2 3">
    <name type="scientific">Mesorhizobium japonicum</name>
    <dbReference type="NCBI Taxonomy" id="2066070"/>
    <lineage>
        <taxon>Bacteria</taxon>
        <taxon>Pseudomonadati</taxon>
        <taxon>Pseudomonadota</taxon>
        <taxon>Alphaproteobacteria</taxon>
        <taxon>Hyphomicrobiales</taxon>
        <taxon>Phyllobacteriaceae</taxon>
        <taxon>Mesorhizobium</taxon>
    </lineage>
</organism>
<keyword evidence="1" id="KW-0233">DNA recombination</keyword>
<dbReference type="AlphaFoldDB" id="A0A3M9WZD9"/>
<dbReference type="EMBL" id="QKOD01000026">
    <property type="protein sequence ID" value="RNJ41103.1"/>
    <property type="molecule type" value="Genomic_DNA"/>
</dbReference>
<reference evidence="2 3" key="1">
    <citation type="journal article" date="2018" name="Mol. Plant Microbe Interact.">
        <title>Taxonomically Different Co-Microsymbionts of a Relict Legume, Oxytropis popoviana, Have Complementary Sets of Symbiotic Genes and Together Increase the Efficiency of Plant Nodulation.</title>
        <authorList>
            <person name="Safronova V."/>
            <person name="Belimov A."/>
            <person name="Sazanova A."/>
            <person name="Chirak E."/>
            <person name="Verkhozina A."/>
            <person name="Kuznetsova I."/>
            <person name="Andronov E."/>
            <person name="Puhalsky J."/>
            <person name="Tikhonovich I."/>
        </authorList>
    </citation>
    <scope>NUCLEOTIDE SEQUENCE [LARGE SCALE GENOMIC DNA]</scope>
    <source>
        <strain evidence="2 3">Opo-235</strain>
    </source>
</reference>
<dbReference type="GO" id="GO:0015074">
    <property type="term" value="P:DNA integration"/>
    <property type="evidence" value="ECO:0007669"/>
    <property type="project" value="InterPro"/>
</dbReference>
<accession>A0A3M9WZD9</accession>
<dbReference type="GO" id="GO:0003677">
    <property type="term" value="F:DNA binding"/>
    <property type="evidence" value="ECO:0007669"/>
    <property type="project" value="InterPro"/>
</dbReference>
<comment type="caution">
    <text evidence="2">The sequence shown here is derived from an EMBL/GenBank/DDBJ whole genome shotgun (WGS) entry which is preliminary data.</text>
</comment>
<dbReference type="InterPro" id="IPR011010">
    <property type="entry name" value="DNA_brk_join_enz"/>
</dbReference>
<dbReference type="Proteomes" id="UP000275436">
    <property type="component" value="Unassembled WGS sequence"/>
</dbReference>
<protein>
    <submittedName>
        <fullName evidence="2">Integrase</fullName>
    </submittedName>
</protein>
<evidence type="ECO:0000256" key="1">
    <source>
        <dbReference type="ARBA" id="ARBA00023172"/>
    </source>
</evidence>
<dbReference type="SUPFAM" id="SSF56349">
    <property type="entry name" value="DNA breaking-rejoining enzymes"/>
    <property type="match status" value="1"/>
</dbReference>
<dbReference type="GO" id="GO:0006310">
    <property type="term" value="P:DNA recombination"/>
    <property type="evidence" value="ECO:0007669"/>
    <property type="project" value="UniProtKB-KW"/>
</dbReference>
<dbReference type="Gene3D" id="1.10.443.10">
    <property type="entry name" value="Intergrase catalytic core"/>
    <property type="match status" value="1"/>
</dbReference>
<proteinExistence type="predicted"/>
<name>A0A3M9WZD9_9HYPH</name>
<gene>
    <name evidence="2" type="ORF">DNR46_36110</name>
</gene>
<evidence type="ECO:0000313" key="3">
    <source>
        <dbReference type="Proteomes" id="UP000275436"/>
    </source>
</evidence>
<sequence length="75" mass="8027">MVHPPLPLPKVTTHSLRHLMKDRFRLAGVSKADQDIVLGHSSGSVGEDYGHGQDAMLEVAQRALKAALGLTGKSQ</sequence>
<evidence type="ECO:0000313" key="2">
    <source>
        <dbReference type="EMBL" id="RNJ41103.1"/>
    </source>
</evidence>